<dbReference type="Proteomes" id="UP000198281">
    <property type="component" value="Unassembled WGS sequence"/>
</dbReference>
<gene>
    <name evidence="1" type="ORF">SAMN06295912_11227</name>
</gene>
<dbReference type="EMBL" id="FZOS01000012">
    <property type="protein sequence ID" value="SNS67420.1"/>
    <property type="molecule type" value="Genomic_DNA"/>
</dbReference>
<keyword evidence="2" id="KW-1185">Reference proteome</keyword>
<proteinExistence type="predicted"/>
<evidence type="ECO:0000313" key="2">
    <source>
        <dbReference type="Proteomes" id="UP000198281"/>
    </source>
</evidence>
<organism evidence="1 2">
    <name type="scientific">Edaphosphingomonas laterariae</name>
    <dbReference type="NCBI Taxonomy" id="861865"/>
    <lineage>
        <taxon>Bacteria</taxon>
        <taxon>Pseudomonadati</taxon>
        <taxon>Pseudomonadota</taxon>
        <taxon>Alphaproteobacteria</taxon>
        <taxon>Sphingomonadales</taxon>
        <taxon>Rhizorhabdaceae</taxon>
        <taxon>Edaphosphingomonas</taxon>
    </lineage>
</organism>
<sequence length="30" mass="3537">MDQRVIDLWDRLMSYGEGDAVPRPAFRNEV</sequence>
<reference evidence="2" key="1">
    <citation type="submission" date="2017-06" db="EMBL/GenBank/DDBJ databases">
        <authorList>
            <person name="Varghese N."/>
            <person name="Submissions S."/>
        </authorList>
    </citation>
    <scope>NUCLEOTIDE SEQUENCE [LARGE SCALE GENOMIC DNA]</scope>
    <source>
        <strain evidence="2">LNB2</strain>
    </source>
</reference>
<protein>
    <submittedName>
        <fullName evidence="1">Uncharacterized protein</fullName>
    </submittedName>
</protein>
<evidence type="ECO:0000313" key="1">
    <source>
        <dbReference type="EMBL" id="SNS67420.1"/>
    </source>
</evidence>
<dbReference type="AlphaFoldDB" id="A0A239GE52"/>
<name>A0A239GE52_9SPHN</name>
<accession>A0A239GE52</accession>